<dbReference type="InterPro" id="IPR038763">
    <property type="entry name" value="DHH_sf"/>
</dbReference>
<name>A0A8J7W6N1_9EURY</name>
<comment type="caution">
    <text evidence="3">The sequence shown here is derived from an EMBL/GenBank/DDBJ whole genome shotgun (WGS) entry which is preliminary data.</text>
</comment>
<proteinExistence type="predicted"/>
<dbReference type="Proteomes" id="UP000730161">
    <property type="component" value="Unassembled WGS sequence"/>
</dbReference>
<feature type="domain" description="DHHA1" evidence="2">
    <location>
        <begin position="321"/>
        <end position="400"/>
    </location>
</feature>
<dbReference type="Pfam" id="PF01368">
    <property type="entry name" value="DHH"/>
    <property type="match status" value="1"/>
</dbReference>
<feature type="domain" description="DDH" evidence="1">
    <location>
        <begin position="22"/>
        <end position="138"/>
    </location>
</feature>
<dbReference type="InterPro" id="IPR001667">
    <property type="entry name" value="DDH_dom"/>
</dbReference>
<protein>
    <recommendedName>
        <fullName evidence="5">DHH family phosphoesterase</fullName>
    </recommendedName>
</protein>
<sequence length="404" mass="43028">MPLSPSAEKLADHLQSLDFVEVYAHHDADGIAAASILCTALSRCHIPFHLRILPTITADQVPSDRPVLLCDFGSSFHDLGDSVMVIDHHIPLFTGEFHVNPRLHGIDGDRELSTSGAAYFVAEKMGDNRDLAGLALLGVIGDRQEYSGLNREILNQGIGHGIISTRRGCTLPGRELFERLFLSTDPYLPSVTGSEAVCRELAASLDADASVEEDPLFLSRLVLSVGDDASADAILRIYGDVYALEREVVPDAPSLAAVVDACGKSGHGGLAASLCLGDSSGISDAWDHFRTFRERVIQGLQSVASLGGGWYRLDDSVVASDIADILSHDRPYHDPVFVLVDDGAICRVSARAPPENGINLGEIVKDAATFVGGSGGGHNRRAGATIPQNSVDAFREAVREASLS</sequence>
<gene>
    <name evidence="3" type="ORF">RJ53_03015</name>
</gene>
<dbReference type="InterPro" id="IPR003156">
    <property type="entry name" value="DHHA1_dom"/>
</dbReference>
<dbReference type="PANTHER" id="PTHR30255">
    <property type="entry name" value="SINGLE-STRANDED-DNA-SPECIFIC EXONUCLEASE RECJ"/>
    <property type="match status" value="1"/>
</dbReference>
<evidence type="ECO:0000313" key="4">
    <source>
        <dbReference type="Proteomes" id="UP000730161"/>
    </source>
</evidence>
<dbReference type="Gene3D" id="3.90.1640.30">
    <property type="match status" value="1"/>
</dbReference>
<dbReference type="OrthoDB" id="36101at2157"/>
<accession>A0A8J7W6N1</accession>
<dbReference type="Gene3D" id="3.10.310.30">
    <property type="match status" value="1"/>
</dbReference>
<evidence type="ECO:0008006" key="5">
    <source>
        <dbReference type="Google" id="ProtNLM"/>
    </source>
</evidence>
<dbReference type="RefSeq" id="WP_211530158.1">
    <property type="nucleotide sequence ID" value="NZ_JWHL01000003.1"/>
</dbReference>
<dbReference type="SUPFAM" id="SSF64182">
    <property type="entry name" value="DHH phosphoesterases"/>
    <property type="match status" value="1"/>
</dbReference>
<dbReference type="EMBL" id="JWHL01000003">
    <property type="protein sequence ID" value="MBR1368528.1"/>
    <property type="molecule type" value="Genomic_DNA"/>
</dbReference>
<dbReference type="GO" id="GO:0003676">
    <property type="term" value="F:nucleic acid binding"/>
    <property type="evidence" value="ECO:0007669"/>
    <property type="project" value="InterPro"/>
</dbReference>
<dbReference type="InterPro" id="IPR051673">
    <property type="entry name" value="SSDNA_exonuclease_RecJ"/>
</dbReference>
<keyword evidence="4" id="KW-1185">Reference proteome</keyword>
<evidence type="ECO:0000313" key="3">
    <source>
        <dbReference type="EMBL" id="MBR1368528.1"/>
    </source>
</evidence>
<organism evidence="3 4">
    <name type="scientific">Methanocalculus chunghsingensis</name>
    <dbReference type="NCBI Taxonomy" id="156457"/>
    <lineage>
        <taxon>Archaea</taxon>
        <taxon>Methanobacteriati</taxon>
        <taxon>Methanobacteriota</taxon>
        <taxon>Stenosarchaea group</taxon>
        <taxon>Methanomicrobia</taxon>
        <taxon>Methanomicrobiales</taxon>
        <taxon>Methanocalculaceae</taxon>
        <taxon>Methanocalculus</taxon>
    </lineage>
</organism>
<evidence type="ECO:0000259" key="1">
    <source>
        <dbReference type="Pfam" id="PF01368"/>
    </source>
</evidence>
<dbReference type="GO" id="GO:0004527">
    <property type="term" value="F:exonuclease activity"/>
    <property type="evidence" value="ECO:0007669"/>
    <property type="project" value="UniProtKB-KW"/>
</dbReference>
<reference evidence="3" key="1">
    <citation type="submission" date="2014-12" db="EMBL/GenBank/DDBJ databases">
        <authorList>
            <person name="Huang H.-H."/>
            <person name="Chen S.-C."/>
            <person name="Lai M.-C."/>
        </authorList>
    </citation>
    <scope>NUCLEOTIDE SEQUENCE</scope>
    <source>
        <strain evidence="3">K1F9705b</strain>
    </source>
</reference>
<dbReference type="Pfam" id="PF02272">
    <property type="entry name" value="DHHA1"/>
    <property type="match status" value="1"/>
</dbReference>
<dbReference type="AlphaFoldDB" id="A0A8J7W6N1"/>
<dbReference type="PANTHER" id="PTHR30255:SF2">
    <property type="entry name" value="SINGLE-STRANDED-DNA-SPECIFIC EXONUCLEASE RECJ"/>
    <property type="match status" value="1"/>
</dbReference>
<evidence type="ECO:0000259" key="2">
    <source>
        <dbReference type="Pfam" id="PF02272"/>
    </source>
</evidence>